<feature type="compositionally biased region" description="Polar residues" evidence="1">
    <location>
        <begin position="208"/>
        <end position="217"/>
    </location>
</feature>
<proteinExistence type="predicted"/>
<feature type="region of interest" description="Disordered" evidence="1">
    <location>
        <begin position="532"/>
        <end position="554"/>
    </location>
</feature>
<feature type="compositionally biased region" description="Basic and acidic residues" evidence="1">
    <location>
        <begin position="448"/>
        <end position="461"/>
    </location>
</feature>
<accession>A0AAJ0H399</accession>
<reference evidence="2" key="1">
    <citation type="journal article" date="2023" name="Mol. Phylogenet. Evol.">
        <title>Genome-scale phylogeny and comparative genomics of the fungal order Sordariales.</title>
        <authorList>
            <person name="Hensen N."/>
            <person name="Bonometti L."/>
            <person name="Westerberg I."/>
            <person name="Brannstrom I.O."/>
            <person name="Guillou S."/>
            <person name="Cros-Aarteil S."/>
            <person name="Calhoun S."/>
            <person name="Haridas S."/>
            <person name="Kuo A."/>
            <person name="Mondo S."/>
            <person name="Pangilinan J."/>
            <person name="Riley R."/>
            <person name="LaButti K."/>
            <person name="Andreopoulos B."/>
            <person name="Lipzen A."/>
            <person name="Chen C."/>
            <person name="Yan M."/>
            <person name="Daum C."/>
            <person name="Ng V."/>
            <person name="Clum A."/>
            <person name="Steindorff A."/>
            <person name="Ohm R.A."/>
            <person name="Martin F."/>
            <person name="Silar P."/>
            <person name="Natvig D.O."/>
            <person name="Lalanne C."/>
            <person name="Gautier V."/>
            <person name="Ament-Velasquez S.L."/>
            <person name="Kruys A."/>
            <person name="Hutchinson M.I."/>
            <person name="Powell A.J."/>
            <person name="Barry K."/>
            <person name="Miller A.N."/>
            <person name="Grigoriev I.V."/>
            <person name="Debuchy R."/>
            <person name="Gladieux P."/>
            <person name="Hiltunen Thoren M."/>
            <person name="Johannesson H."/>
        </authorList>
    </citation>
    <scope>NUCLEOTIDE SEQUENCE</scope>
    <source>
        <strain evidence="2">CBS 333.67</strain>
    </source>
</reference>
<dbReference type="EMBL" id="JAUDZG010000001">
    <property type="protein sequence ID" value="KAK3310705.1"/>
    <property type="molecule type" value="Genomic_DNA"/>
</dbReference>
<feature type="region of interest" description="Disordered" evidence="1">
    <location>
        <begin position="603"/>
        <end position="636"/>
    </location>
</feature>
<organism evidence="2 3">
    <name type="scientific">Chaetomium strumarium</name>
    <dbReference type="NCBI Taxonomy" id="1170767"/>
    <lineage>
        <taxon>Eukaryota</taxon>
        <taxon>Fungi</taxon>
        <taxon>Dikarya</taxon>
        <taxon>Ascomycota</taxon>
        <taxon>Pezizomycotina</taxon>
        <taxon>Sordariomycetes</taxon>
        <taxon>Sordariomycetidae</taxon>
        <taxon>Sordariales</taxon>
        <taxon>Chaetomiaceae</taxon>
        <taxon>Chaetomium</taxon>
    </lineage>
</organism>
<feature type="compositionally biased region" description="Polar residues" evidence="1">
    <location>
        <begin position="49"/>
        <end position="67"/>
    </location>
</feature>
<feature type="compositionally biased region" description="Polar residues" evidence="1">
    <location>
        <begin position="266"/>
        <end position="277"/>
    </location>
</feature>
<sequence>MATRFEKLDKQLDRLEKLFSRKKRPEDLHVSDQLQGRAATPIPVFPESGTASQRFPQPSFIRPTSSRMVAREEVLMTPRTSRRARSLPEPSPSAPRLAPSTPRADGRDSTSSGAPEQCSPVASRHSSPDIPKRSSSLHPKGRRDEPLSELMGFSFPSPPKGANDSLSPSRRPRSLSKSITRHVSMSLSPKAQVDRKRHSAGAAPKSFLSHQQETDVQQDGAHQCTGSSSAVSHRQDHCLGSVPENAASSLSPKLVLKLGSRPDDCGNNNGRASQRPKSVSIFRTYVKYDQPGPRRANSLSGLPTVKRHYELSILEEPSYKDFLALSDNDIADGHVAHPLTGPPSSKPPKVALPPDPLPVATPRRTESTYHMLTLSPPLATRPAAAAAFEAARIATKHHFDLIYVVNLWPSHMSHPGRSSPLSKSCGTPVATYPAGAMATPTPSSPDPRTSRDGNGFRERNPAPRGSHRIGLTGRLLAAYGLPSIMYPFQISGPVHEKILRTDGWLEYRNKTGALDEFASGYSCSFYTGHRPARRRDADAAATPDGKPRQLPKNRPANRGIVFAAFRLPREDGGPVGSDEQQLDALHKDAEALVNMLIEIHKAQRQRGTPATPTRCVGGGGGNGRRLAQPGAPLVAL</sequence>
<reference evidence="2" key="2">
    <citation type="submission" date="2023-06" db="EMBL/GenBank/DDBJ databases">
        <authorList>
            <consortium name="Lawrence Berkeley National Laboratory"/>
            <person name="Mondo S.J."/>
            <person name="Hensen N."/>
            <person name="Bonometti L."/>
            <person name="Westerberg I."/>
            <person name="Brannstrom I.O."/>
            <person name="Guillou S."/>
            <person name="Cros-Aarteil S."/>
            <person name="Calhoun S."/>
            <person name="Haridas S."/>
            <person name="Kuo A."/>
            <person name="Pangilinan J."/>
            <person name="Riley R."/>
            <person name="Labutti K."/>
            <person name="Andreopoulos B."/>
            <person name="Lipzen A."/>
            <person name="Chen C."/>
            <person name="Yanf M."/>
            <person name="Daum C."/>
            <person name="Ng V."/>
            <person name="Clum A."/>
            <person name="Steindorff A."/>
            <person name="Ohm R."/>
            <person name="Martin F."/>
            <person name="Silar P."/>
            <person name="Natvig D."/>
            <person name="Lalanne C."/>
            <person name="Gautier V."/>
            <person name="Ament-Velasquez S.L."/>
            <person name="Kruys A."/>
            <person name="Hutchinson M.I."/>
            <person name="Powell A.J."/>
            <person name="Barry K."/>
            <person name="Miller A.N."/>
            <person name="Grigoriev I.V."/>
            <person name="Debuchy R."/>
            <person name="Gladieux P."/>
            <person name="Thoren M.H."/>
            <person name="Johannesson H."/>
        </authorList>
    </citation>
    <scope>NUCLEOTIDE SEQUENCE</scope>
    <source>
        <strain evidence="2">CBS 333.67</strain>
    </source>
</reference>
<gene>
    <name evidence="2" type="ORF">B0T15DRAFT_46279</name>
</gene>
<name>A0AAJ0H399_9PEZI</name>
<keyword evidence="3" id="KW-1185">Reference proteome</keyword>
<feature type="region of interest" description="Disordered" evidence="1">
    <location>
        <begin position="19"/>
        <end position="229"/>
    </location>
</feature>
<evidence type="ECO:0000256" key="1">
    <source>
        <dbReference type="SAM" id="MobiDB-lite"/>
    </source>
</evidence>
<feature type="compositionally biased region" description="Polar residues" evidence="1">
    <location>
        <begin position="177"/>
        <end position="189"/>
    </location>
</feature>
<dbReference type="Proteomes" id="UP001273166">
    <property type="component" value="Unassembled WGS sequence"/>
</dbReference>
<evidence type="ECO:0000313" key="3">
    <source>
        <dbReference type="Proteomes" id="UP001273166"/>
    </source>
</evidence>
<evidence type="ECO:0000313" key="2">
    <source>
        <dbReference type="EMBL" id="KAK3310705.1"/>
    </source>
</evidence>
<feature type="region of interest" description="Disordered" evidence="1">
    <location>
        <begin position="415"/>
        <end position="468"/>
    </location>
</feature>
<feature type="compositionally biased region" description="Basic and acidic residues" evidence="1">
    <location>
        <begin position="19"/>
        <end position="30"/>
    </location>
</feature>
<dbReference type="AlphaFoldDB" id="A0AAJ0H399"/>
<protein>
    <submittedName>
        <fullName evidence="2">Uncharacterized protein</fullName>
    </submittedName>
</protein>
<dbReference type="GeneID" id="87884802"/>
<feature type="region of interest" description="Disordered" evidence="1">
    <location>
        <begin position="257"/>
        <end position="277"/>
    </location>
</feature>
<dbReference type="RefSeq" id="XP_062726485.1">
    <property type="nucleotide sequence ID" value="XM_062865973.1"/>
</dbReference>
<comment type="caution">
    <text evidence="2">The sequence shown here is derived from an EMBL/GenBank/DDBJ whole genome shotgun (WGS) entry which is preliminary data.</text>
</comment>